<evidence type="ECO:0000313" key="5">
    <source>
        <dbReference type="Proteomes" id="UP000542125"/>
    </source>
</evidence>
<protein>
    <recommendedName>
        <fullName evidence="3">Cyclic amide hydrolase</fullName>
        <shortName evidence="3">CyAH</shortName>
        <ecNumber evidence="3">3.5.2.-</ecNumber>
    </recommendedName>
    <alternativeName>
        <fullName evidence="3">Ring-opening amidohydrolase</fullName>
    </alternativeName>
</protein>
<comment type="function">
    <text evidence="3">Cyclic amide hydrolase of unknown substrate specificity. Catalyzes the hydrolytic ring-opening of a cyclic amide. Does not act on cyanuric acid nor barbituric acid.</text>
</comment>
<dbReference type="NCBIfam" id="TIGR02714">
    <property type="entry name" value="amido_AtzD_TrzD"/>
    <property type="match status" value="1"/>
</dbReference>
<feature type="region of interest" description="RU C" evidence="3">
    <location>
        <begin position="246"/>
        <end position="361"/>
    </location>
</feature>
<dbReference type="Gene3D" id="3.30.1330.180">
    <property type="entry name" value="Cyanuric acid hydrolase/Barbiturase, RU B"/>
    <property type="match status" value="1"/>
</dbReference>
<feature type="binding site" evidence="3">
    <location>
        <position position="342"/>
    </location>
    <ligand>
        <name>Mg(2+)</name>
        <dbReference type="ChEBI" id="CHEBI:18420"/>
        <note>structural</note>
    </ligand>
</feature>
<dbReference type="HAMAP" id="MF_01989">
    <property type="entry name" value="Cyc_amidohydrol"/>
    <property type="match status" value="1"/>
</dbReference>
<feature type="binding site" evidence="3">
    <location>
        <position position="42"/>
    </location>
    <ligand>
        <name>substrate</name>
    </ligand>
</feature>
<evidence type="ECO:0000256" key="1">
    <source>
        <dbReference type="ARBA" id="ARBA00010947"/>
    </source>
</evidence>
<dbReference type="GO" id="GO:0016812">
    <property type="term" value="F:hydrolase activity, acting on carbon-nitrogen (but not peptide) bonds, in cyclic amides"/>
    <property type="evidence" value="ECO:0007669"/>
    <property type="project" value="UniProtKB-UniRule"/>
</dbReference>
<comment type="caution">
    <text evidence="3">Lacks conserved residue(s) required for the propagation of feature annotation.</text>
</comment>
<gene>
    <name evidence="4" type="ORF">FHW18_003004</name>
</gene>
<feature type="active site" evidence="3">
    <location>
        <position position="154"/>
    </location>
</feature>
<comment type="caution">
    <text evidence="4">The sequence shown here is derived from an EMBL/GenBank/DDBJ whole genome shotgun (WGS) entry which is preliminary data.</text>
</comment>
<comment type="subunit">
    <text evidence="3">Homotetramer.</text>
</comment>
<evidence type="ECO:0000313" key="4">
    <source>
        <dbReference type="EMBL" id="NYE83733.1"/>
    </source>
</evidence>
<dbReference type="Proteomes" id="UP000542125">
    <property type="component" value="Unassembled WGS sequence"/>
</dbReference>
<accession>A0A7Y9IVI8</accession>
<dbReference type="InterPro" id="IPR043006">
    <property type="entry name" value="AtzD/Barbiturase_RUB"/>
</dbReference>
<dbReference type="GO" id="GO:0046872">
    <property type="term" value="F:metal ion binding"/>
    <property type="evidence" value="ECO:0007669"/>
    <property type="project" value="UniProtKB-UniRule"/>
</dbReference>
<evidence type="ECO:0000256" key="2">
    <source>
        <dbReference type="ARBA" id="ARBA00022801"/>
    </source>
</evidence>
<feature type="binding site" evidence="3">
    <location>
        <begin position="73"/>
        <end position="74"/>
    </location>
    <ligand>
        <name>substrate</name>
    </ligand>
</feature>
<evidence type="ECO:0000256" key="3">
    <source>
        <dbReference type="HAMAP-Rule" id="MF_01989"/>
    </source>
</evidence>
<feature type="binding site" evidence="3">
    <location>
        <position position="350"/>
    </location>
    <ligand>
        <name>Mg(2+)</name>
        <dbReference type="ChEBI" id="CHEBI:18420"/>
        <note>structural</note>
    </ligand>
</feature>
<dbReference type="Gene3D" id="3.30.1330.170">
    <property type="entry name" value="Cyanuric acid hydrolase/Barbiturase, RU A"/>
    <property type="match status" value="1"/>
</dbReference>
<feature type="region of interest" description="RU A" evidence="3">
    <location>
        <begin position="1"/>
        <end position="93"/>
    </location>
</feature>
<dbReference type="InterPro" id="IPR043008">
    <property type="entry name" value="AtzD/Barbiturase_RUA"/>
</dbReference>
<feature type="binding site" evidence="3">
    <location>
        <position position="347"/>
    </location>
    <ligand>
        <name>Mg(2+)</name>
        <dbReference type="ChEBI" id="CHEBI:18420"/>
        <note>structural</note>
    </ligand>
</feature>
<feature type="binding site" evidence="3">
    <location>
        <position position="345"/>
    </location>
    <ligand>
        <name>Mg(2+)</name>
        <dbReference type="ChEBI" id="CHEBI:18420"/>
        <note>structural</note>
    </ligand>
</feature>
<keyword evidence="3" id="KW-0460">Magnesium</keyword>
<dbReference type="EMBL" id="JACBYR010000001">
    <property type="protein sequence ID" value="NYE83733.1"/>
    <property type="molecule type" value="Genomic_DNA"/>
</dbReference>
<sequence length="361" mass="37056">MAHPGDVSALASLIDAGELRARDIVAFIGKTEGNGGVNDFTRGYFTQSLMALLARHTGEPAEALAARIPCVLSGGTEGVLSPHFVVFARHGDAPAQPVDTVNGSLAIGTAFTDPLPAEAVGRWAQVESVAAAVRAAMNDAGLTDPREIEFVQVKCPCITSARVQDAAARGQTVVTTDANRSMALSRAAGAFGIALALGELPASATDADLLADFAVACNRASVSSGVEVTCNEVIVLGNSTRWSGPLRIAHAPMRDALDLPAVGAALDRLGIAARPQVDDADRDRIAAVLVKCEPDRRGQIRGARHTMLDDTDINAQRHIRGAVGALVAGVMGDGRLFVSGGAEHQGPDGGGLVAVIAAGRA</sequence>
<feature type="binding site" evidence="3">
    <location>
        <begin position="339"/>
        <end position="340"/>
    </location>
    <ligand>
        <name>substrate</name>
    </ligand>
</feature>
<dbReference type="EC" id="3.5.2.-" evidence="3"/>
<keyword evidence="5" id="KW-1185">Reference proteome</keyword>
<name>A0A7Y9IVI8_9BURK</name>
<dbReference type="Gene3D" id="3.30.1330.160">
    <property type="entry name" value="Cyanuric acid hydrolase/Barbituras, RU C"/>
    <property type="match status" value="1"/>
</dbReference>
<feature type="binding site" evidence="3">
    <location>
        <begin position="223"/>
        <end position="224"/>
    </location>
    <ligand>
        <name>substrate</name>
    </ligand>
</feature>
<feature type="binding site" evidence="3">
    <location>
        <position position="293"/>
    </location>
    <ligand>
        <name>Mg(2+)</name>
        <dbReference type="ChEBI" id="CHEBI:18420"/>
        <note>structural</note>
    </ligand>
</feature>
<reference evidence="4 5" key="1">
    <citation type="submission" date="2020-07" db="EMBL/GenBank/DDBJ databases">
        <title>Genomic Encyclopedia of Type Strains, Phase IV (KMG-V): Genome sequencing to study the core and pangenomes of soil and plant-associated prokaryotes.</title>
        <authorList>
            <person name="Whitman W."/>
        </authorList>
    </citation>
    <scope>NUCLEOTIDE SEQUENCE [LARGE SCALE GENOMIC DNA]</scope>
    <source>
        <strain evidence="4 5">SAS40</strain>
    </source>
</reference>
<feature type="binding site" evidence="3">
    <location>
        <position position="346"/>
    </location>
    <ligand>
        <name>Mg(2+)</name>
        <dbReference type="ChEBI" id="CHEBI:18420"/>
        <note>structural</note>
    </ligand>
</feature>
<comment type="domain">
    <text evidence="3">The monomer structure is formed from three repeating units (RUs) that share the same structure as one another. The monomer and the active site possess nearly threefold rotational symmetry, to the extent that the active site possesses three potential Ser-Lys catalytic dyads, but one of the 3 active site surfaces varies in composition suggesting it is involved in confering substrate specificity.</text>
</comment>
<keyword evidence="3" id="KW-0479">Metal-binding</keyword>
<feature type="binding site" evidence="3">
    <location>
        <position position="186"/>
    </location>
    <ligand>
        <name>substrate</name>
    </ligand>
</feature>
<feature type="active site" description="Nucleophile" evidence="3">
    <location>
        <position position="223"/>
    </location>
</feature>
<proteinExistence type="inferred from homology"/>
<dbReference type="Pfam" id="PF09663">
    <property type="entry name" value="Amido_AtzD_TrzD"/>
    <property type="match status" value="1"/>
</dbReference>
<comment type="similarity">
    <text evidence="1 3">Belongs to the cyclic amide hydrolase (CyAH) family.</text>
</comment>
<dbReference type="AlphaFoldDB" id="A0A7Y9IVI8"/>
<organism evidence="4 5">
    <name type="scientific">Pigmentiphaga litoralis</name>
    <dbReference type="NCBI Taxonomy" id="516702"/>
    <lineage>
        <taxon>Bacteria</taxon>
        <taxon>Pseudomonadati</taxon>
        <taxon>Pseudomonadota</taxon>
        <taxon>Betaproteobacteria</taxon>
        <taxon>Burkholderiales</taxon>
        <taxon>Alcaligenaceae</taxon>
        <taxon>Pigmentiphaga</taxon>
    </lineage>
</organism>
<dbReference type="InterPro" id="IPR043007">
    <property type="entry name" value="AtzD/Barbiturase_RUC"/>
</dbReference>
<dbReference type="InterPro" id="IPR014086">
    <property type="entry name" value="AtzD/Barbiturase"/>
</dbReference>
<feature type="binding site" evidence="3">
    <location>
        <position position="320"/>
    </location>
    <ligand>
        <name>substrate</name>
    </ligand>
</feature>
<keyword evidence="2 3" id="KW-0378">Hydrolase</keyword>